<evidence type="ECO:0000313" key="1">
    <source>
        <dbReference type="EMBL" id="MFC7332658.1"/>
    </source>
</evidence>
<proteinExistence type="predicted"/>
<accession>A0ABW2KRQ7</accession>
<sequence length="115" mass="13073">MPTEIRHIIFTGDEVIRALVEYHKRSGNPLPPGTVIRCHYESLPDLCCALHLALDADGSRQVFRIEQTHLAAALIFFCIHNRIPLPTRATKQIQLLNEQLTLVVTRTPANDRPQR</sequence>
<organism evidence="1 2">
    <name type="scientific">Rhodocista pekingensis</name>
    <dbReference type="NCBI Taxonomy" id="201185"/>
    <lineage>
        <taxon>Bacteria</taxon>
        <taxon>Pseudomonadati</taxon>
        <taxon>Pseudomonadota</taxon>
        <taxon>Alphaproteobacteria</taxon>
        <taxon>Rhodospirillales</taxon>
        <taxon>Azospirillaceae</taxon>
        <taxon>Rhodocista</taxon>
    </lineage>
</organism>
<name>A0ABW2KRQ7_9PROT</name>
<dbReference type="EMBL" id="JBHTCM010000006">
    <property type="protein sequence ID" value="MFC7332658.1"/>
    <property type="molecule type" value="Genomic_DNA"/>
</dbReference>
<dbReference type="Proteomes" id="UP001596456">
    <property type="component" value="Unassembled WGS sequence"/>
</dbReference>
<evidence type="ECO:0000313" key="2">
    <source>
        <dbReference type="Proteomes" id="UP001596456"/>
    </source>
</evidence>
<protein>
    <submittedName>
        <fullName evidence="1">Uncharacterized protein</fullName>
    </submittedName>
</protein>
<keyword evidence="2" id="KW-1185">Reference proteome</keyword>
<gene>
    <name evidence="1" type="ORF">ACFQPS_05750</name>
</gene>
<reference evidence="2" key="1">
    <citation type="journal article" date="2019" name="Int. J. Syst. Evol. Microbiol.">
        <title>The Global Catalogue of Microorganisms (GCM) 10K type strain sequencing project: providing services to taxonomists for standard genome sequencing and annotation.</title>
        <authorList>
            <consortium name="The Broad Institute Genomics Platform"/>
            <consortium name="The Broad Institute Genome Sequencing Center for Infectious Disease"/>
            <person name="Wu L."/>
            <person name="Ma J."/>
        </authorList>
    </citation>
    <scope>NUCLEOTIDE SEQUENCE [LARGE SCALE GENOMIC DNA]</scope>
    <source>
        <strain evidence="2">CGMCC 1.16275</strain>
    </source>
</reference>
<comment type="caution">
    <text evidence="1">The sequence shown here is derived from an EMBL/GenBank/DDBJ whole genome shotgun (WGS) entry which is preliminary data.</text>
</comment>
<dbReference type="RefSeq" id="WP_377357207.1">
    <property type="nucleotide sequence ID" value="NZ_JBHTCM010000006.1"/>
</dbReference>